<reference evidence="5" key="1">
    <citation type="submission" date="2023-07" db="EMBL/GenBank/DDBJ databases">
        <authorList>
            <consortium name="CYATHOMIX"/>
        </authorList>
    </citation>
    <scope>NUCLEOTIDE SEQUENCE</scope>
    <source>
        <strain evidence="5">N/A</strain>
    </source>
</reference>
<dbReference type="GO" id="GO:0032259">
    <property type="term" value="P:methylation"/>
    <property type="evidence" value="ECO:0007669"/>
    <property type="project" value="UniProtKB-KW"/>
</dbReference>
<accession>A0AA36GFF7</accession>
<gene>
    <name evidence="5" type="ORF">CYNAS_LOCUS2272</name>
</gene>
<protein>
    <recommendedName>
        <fullName evidence="7">NNMT/PNMT/TEMT family protein</fullName>
    </recommendedName>
</protein>
<dbReference type="NCBIfam" id="NF041360">
    <property type="entry name" value="GntF_guanitoxin"/>
    <property type="match status" value="1"/>
</dbReference>
<keyword evidence="2" id="KW-0489">Methyltransferase</keyword>
<dbReference type="GO" id="GO:0005829">
    <property type="term" value="C:cytosol"/>
    <property type="evidence" value="ECO:0007669"/>
    <property type="project" value="TreeGrafter"/>
</dbReference>
<dbReference type="InterPro" id="IPR053384">
    <property type="entry name" value="SAM-dep_methyltransferase"/>
</dbReference>
<dbReference type="Proteomes" id="UP001176961">
    <property type="component" value="Unassembled WGS sequence"/>
</dbReference>
<evidence type="ECO:0008006" key="7">
    <source>
        <dbReference type="Google" id="ProtNLM"/>
    </source>
</evidence>
<comment type="caution">
    <text evidence="5">The sequence shown here is derived from an EMBL/GenBank/DDBJ whole genome shotgun (WGS) entry which is preliminary data.</text>
</comment>
<organism evidence="5 6">
    <name type="scientific">Cylicocyclus nassatus</name>
    <name type="common">Nematode worm</name>
    <dbReference type="NCBI Taxonomy" id="53992"/>
    <lineage>
        <taxon>Eukaryota</taxon>
        <taxon>Metazoa</taxon>
        <taxon>Ecdysozoa</taxon>
        <taxon>Nematoda</taxon>
        <taxon>Chromadorea</taxon>
        <taxon>Rhabditida</taxon>
        <taxon>Rhabditina</taxon>
        <taxon>Rhabditomorpha</taxon>
        <taxon>Strongyloidea</taxon>
        <taxon>Strongylidae</taxon>
        <taxon>Cylicocyclus</taxon>
    </lineage>
</organism>
<evidence type="ECO:0000256" key="4">
    <source>
        <dbReference type="ARBA" id="ARBA00022691"/>
    </source>
</evidence>
<sequence length="271" mass="30789">MCKYEAARSKNMRPLPDGCQKPLDRDSFLTEFKTDAYLDDFYTRVDDNAMKMVLAFLPNIVARIGEVGRVLDFGAGPTIHVAASFRNTASEIYLADYLPQNREELVRWCEGKSGFNWSVPLKMILTQEGNPLDDLNEMIILTRKKIHGVFHCNCLTSPSVEVSRRLQNNFDVVVTIFCVEYCCNTLEEYRAAIKNIADQVKPGGYLVMGGIMEETWCAFGGRTFTCLYITSEDLFSALEDSGLRVEDDRKCVFYEIDGMYMVCARKTTESL</sequence>
<dbReference type="PANTHER" id="PTHR10867:SF39">
    <property type="entry name" value="NICOTINAMIDE N-METHYLTRANSFERASE-LIKE"/>
    <property type="match status" value="1"/>
</dbReference>
<name>A0AA36GFF7_CYLNA</name>
<keyword evidence="3" id="KW-0808">Transferase</keyword>
<dbReference type="Gene3D" id="3.40.50.150">
    <property type="entry name" value="Vaccinia Virus protein VP39"/>
    <property type="match status" value="1"/>
</dbReference>
<evidence type="ECO:0000313" key="6">
    <source>
        <dbReference type="Proteomes" id="UP001176961"/>
    </source>
</evidence>
<dbReference type="AlphaFoldDB" id="A0AA36GFF7"/>
<proteinExistence type="inferred from homology"/>
<evidence type="ECO:0000313" key="5">
    <source>
        <dbReference type="EMBL" id="CAJ0590289.1"/>
    </source>
</evidence>
<dbReference type="PROSITE" id="PS51681">
    <property type="entry name" value="SAM_MT_NNMT_PNMT_TEMT"/>
    <property type="match status" value="1"/>
</dbReference>
<keyword evidence="4" id="KW-0949">S-adenosyl-L-methionine</keyword>
<comment type="similarity">
    <text evidence="1">Belongs to the class I-like SAM-binding methyltransferase superfamily. NNMT/PNMT/TEMT family.</text>
</comment>
<dbReference type="EMBL" id="CATQJL010000001">
    <property type="protein sequence ID" value="CAJ0590289.1"/>
    <property type="molecule type" value="Genomic_DNA"/>
</dbReference>
<dbReference type="SUPFAM" id="SSF53335">
    <property type="entry name" value="S-adenosyl-L-methionine-dependent methyltransferases"/>
    <property type="match status" value="1"/>
</dbReference>
<evidence type="ECO:0000256" key="1">
    <source>
        <dbReference type="ARBA" id="ARBA00007996"/>
    </source>
</evidence>
<dbReference type="InterPro" id="IPR000940">
    <property type="entry name" value="NNMT_TEMT_trans"/>
</dbReference>
<dbReference type="PANTHER" id="PTHR10867">
    <property type="entry name" value="NNMT/PNMT/TEMT FAMILY MEMBER"/>
    <property type="match status" value="1"/>
</dbReference>
<dbReference type="Pfam" id="PF01234">
    <property type="entry name" value="NNMT_PNMT_TEMT"/>
    <property type="match status" value="1"/>
</dbReference>
<dbReference type="InterPro" id="IPR029063">
    <property type="entry name" value="SAM-dependent_MTases_sf"/>
</dbReference>
<evidence type="ECO:0000256" key="3">
    <source>
        <dbReference type="ARBA" id="ARBA00022679"/>
    </source>
</evidence>
<keyword evidence="6" id="KW-1185">Reference proteome</keyword>
<evidence type="ECO:0000256" key="2">
    <source>
        <dbReference type="ARBA" id="ARBA00022603"/>
    </source>
</evidence>
<dbReference type="GO" id="GO:0008170">
    <property type="term" value="F:N-methyltransferase activity"/>
    <property type="evidence" value="ECO:0007669"/>
    <property type="project" value="TreeGrafter"/>
</dbReference>